<comment type="caution">
    <text evidence="3">The sequence shown here is derived from an EMBL/GenBank/DDBJ whole genome shotgun (WGS) entry which is preliminary data.</text>
</comment>
<keyword evidence="4" id="KW-1185">Reference proteome</keyword>
<feature type="transmembrane region" description="Helical" evidence="1">
    <location>
        <begin position="388"/>
        <end position="410"/>
    </location>
</feature>
<protein>
    <submittedName>
        <fullName evidence="3">Class A beta-lactamase-related serine hydrolase</fullName>
    </submittedName>
</protein>
<evidence type="ECO:0000313" key="4">
    <source>
        <dbReference type="Proteomes" id="UP000293846"/>
    </source>
</evidence>
<dbReference type="OrthoDB" id="846150at2"/>
<evidence type="ECO:0000313" key="3">
    <source>
        <dbReference type="EMBL" id="TCJ03558.1"/>
    </source>
</evidence>
<evidence type="ECO:0000259" key="2">
    <source>
        <dbReference type="Pfam" id="PF00144"/>
    </source>
</evidence>
<organism evidence="3 4">
    <name type="scientific">Cytobacillus praedii</name>
    <dbReference type="NCBI Taxonomy" id="1742358"/>
    <lineage>
        <taxon>Bacteria</taxon>
        <taxon>Bacillati</taxon>
        <taxon>Bacillota</taxon>
        <taxon>Bacilli</taxon>
        <taxon>Bacillales</taxon>
        <taxon>Bacillaceae</taxon>
        <taxon>Cytobacillus</taxon>
    </lineage>
</organism>
<dbReference type="PANTHER" id="PTHR46825">
    <property type="entry name" value="D-ALANYL-D-ALANINE-CARBOXYPEPTIDASE/ENDOPEPTIDASE AMPH"/>
    <property type="match status" value="1"/>
</dbReference>
<reference evidence="3 4" key="1">
    <citation type="submission" date="2019-03" db="EMBL/GenBank/DDBJ databases">
        <authorList>
            <person name="Jensen L."/>
            <person name="Storgaard J."/>
            <person name="Sulaj E."/>
            <person name="Schramm A."/>
            <person name="Marshall I.P.G."/>
        </authorList>
    </citation>
    <scope>NUCLEOTIDE SEQUENCE [LARGE SCALE GENOMIC DNA]</scope>
    <source>
        <strain evidence="3 4">2017H2G3</strain>
    </source>
</reference>
<dbReference type="InterPro" id="IPR050491">
    <property type="entry name" value="AmpC-like"/>
</dbReference>
<dbReference type="InterPro" id="IPR012338">
    <property type="entry name" value="Beta-lactam/transpept-like"/>
</dbReference>
<keyword evidence="3" id="KW-0378">Hydrolase</keyword>
<accession>A0A4R1ATP3</accession>
<feature type="transmembrane region" description="Helical" evidence="1">
    <location>
        <begin position="431"/>
        <end position="453"/>
    </location>
</feature>
<dbReference type="STRING" id="1742358.GCA_001439605_05196"/>
<evidence type="ECO:0000256" key="1">
    <source>
        <dbReference type="SAM" id="Phobius"/>
    </source>
</evidence>
<name>A0A4R1ATP3_9BACI</name>
<dbReference type="Proteomes" id="UP000293846">
    <property type="component" value="Unassembled WGS sequence"/>
</dbReference>
<keyword evidence="1" id="KW-0472">Membrane</keyword>
<gene>
    <name evidence="3" type="ORF">E0Y62_14160</name>
</gene>
<dbReference type="GO" id="GO:0016787">
    <property type="term" value="F:hydrolase activity"/>
    <property type="evidence" value="ECO:0007669"/>
    <property type="project" value="UniProtKB-KW"/>
</dbReference>
<dbReference type="Gene3D" id="3.40.710.10">
    <property type="entry name" value="DD-peptidase/beta-lactamase superfamily"/>
    <property type="match status" value="1"/>
</dbReference>
<keyword evidence="1" id="KW-1133">Transmembrane helix</keyword>
<sequence length="500" mass="56287">MEAKSVKNIIGQILIKKYLITLTTIMILFGSFNGEEASAQTSKKVYEIDQFIQSMMEKNNIPGASVAITHKDKVIFSKGYGQTADKIPVTSDTPFPIASLSKSFTALAVMQLVEDGRVNLDTPVVNYISSLNLHDKRGSKITVRHLLNQTSGLTDRVNPDMTLNPQPNSLKAAIDRLKNVDLASEPGQKYHYHNPNYQILARLVEVVSKEKFSDYLTNHIFKPLDMKHTYNVTNTNELNKSDKLSSGHFFLFGKPVAVNEPEWFIDGPAGIVSTADDMANWLISQQNGGMYKNNQILSSSGIQIMQTSASSEISYGMGWNIGETEDGKKQVQHSGILWTYKAKEVLLPEDGYGVVMLFNSGLNTFVDYSSFTNGITKLLANHPTEESFWGSQFLEIGMIVLIALSIILEIRNFLHIENWERKYKKRPKWRSFFYLIVRLIPFFLLILIPSIITFIGGGRVLNMKGILMTMPSIIIWLGIVSIMSLIIVISRMIRILQMKK</sequence>
<feature type="transmembrane region" description="Helical" evidence="1">
    <location>
        <begin position="473"/>
        <end position="493"/>
    </location>
</feature>
<feature type="domain" description="Beta-lactamase-related" evidence="2">
    <location>
        <begin position="48"/>
        <end position="361"/>
    </location>
</feature>
<dbReference type="SUPFAM" id="SSF56601">
    <property type="entry name" value="beta-lactamase/transpeptidase-like"/>
    <property type="match status" value="1"/>
</dbReference>
<dbReference type="AlphaFoldDB" id="A0A4R1ATP3"/>
<dbReference type="EMBL" id="SJTH01000016">
    <property type="protein sequence ID" value="TCJ03558.1"/>
    <property type="molecule type" value="Genomic_DNA"/>
</dbReference>
<dbReference type="PANTHER" id="PTHR46825:SF9">
    <property type="entry name" value="BETA-LACTAMASE-RELATED DOMAIN-CONTAINING PROTEIN"/>
    <property type="match status" value="1"/>
</dbReference>
<proteinExistence type="predicted"/>
<keyword evidence="1" id="KW-0812">Transmembrane</keyword>
<dbReference type="Pfam" id="PF00144">
    <property type="entry name" value="Beta-lactamase"/>
    <property type="match status" value="1"/>
</dbReference>
<dbReference type="InterPro" id="IPR001466">
    <property type="entry name" value="Beta-lactam-related"/>
</dbReference>